<keyword evidence="3" id="KW-1185">Reference proteome</keyword>
<evidence type="ECO:0000313" key="3">
    <source>
        <dbReference type="Proteomes" id="UP001073122"/>
    </source>
</evidence>
<sequence length="171" mass="19640">MMIKLFFTAVLMFFCSLLNAQKESDEGLLGDFDGNGTKEYAHIKLNDCDDECDGKCESIIYFSDKKLKSFTISPAKSGTLYNLKDLNNDGKDDIGFYPNWCTSCWHPFYVYTFRKTGWEPLVQPISTHCSQWESDEFPIKKDPKKKGYVIVSSSQFVDDDIKFVTKSLKVK</sequence>
<keyword evidence="1" id="KW-0732">Signal</keyword>
<organism evidence="2 3">
    <name type="scientific">Chryseobacterium formosus</name>
    <dbReference type="NCBI Taxonomy" id="1537363"/>
    <lineage>
        <taxon>Bacteria</taxon>
        <taxon>Pseudomonadati</taxon>
        <taxon>Bacteroidota</taxon>
        <taxon>Flavobacteriia</taxon>
        <taxon>Flavobacteriales</taxon>
        <taxon>Weeksellaceae</taxon>
        <taxon>Chryseobacterium group</taxon>
        <taxon>Chryseobacterium</taxon>
    </lineage>
</organism>
<comment type="caution">
    <text evidence="2">The sequence shown here is derived from an EMBL/GenBank/DDBJ whole genome shotgun (WGS) entry which is preliminary data.</text>
</comment>
<evidence type="ECO:0000313" key="2">
    <source>
        <dbReference type="EMBL" id="MCX8524470.1"/>
    </source>
</evidence>
<reference evidence="2" key="1">
    <citation type="submission" date="2022-10" db="EMBL/GenBank/DDBJ databases">
        <title>Chryseobacterium sp. nov., a novel bacterial species.</title>
        <authorList>
            <person name="Cao Y."/>
        </authorList>
    </citation>
    <scope>NUCLEOTIDE SEQUENCE</scope>
    <source>
        <strain evidence="2">CCTCC AB2015118</strain>
    </source>
</reference>
<dbReference type="EMBL" id="JAOVZW010000013">
    <property type="protein sequence ID" value="MCX8524470.1"/>
    <property type="molecule type" value="Genomic_DNA"/>
</dbReference>
<dbReference type="Proteomes" id="UP001073122">
    <property type="component" value="Unassembled WGS sequence"/>
</dbReference>
<accession>A0ABT3XQR6</accession>
<feature type="signal peptide" evidence="1">
    <location>
        <begin position="1"/>
        <end position="20"/>
    </location>
</feature>
<evidence type="ECO:0008006" key="4">
    <source>
        <dbReference type="Google" id="ProtNLM"/>
    </source>
</evidence>
<feature type="chain" id="PRO_5045760501" description="VCBS repeat-containing protein" evidence="1">
    <location>
        <begin position="21"/>
        <end position="171"/>
    </location>
</feature>
<gene>
    <name evidence="2" type="ORF">OF897_11160</name>
</gene>
<protein>
    <recommendedName>
        <fullName evidence="4">VCBS repeat-containing protein</fullName>
    </recommendedName>
</protein>
<evidence type="ECO:0000256" key="1">
    <source>
        <dbReference type="SAM" id="SignalP"/>
    </source>
</evidence>
<dbReference type="RefSeq" id="WP_267265765.1">
    <property type="nucleotide sequence ID" value="NZ_JAOVZW010000013.1"/>
</dbReference>
<name>A0ABT3XQR6_9FLAO</name>
<proteinExistence type="predicted"/>